<accession>A0ABY7BRT7</accession>
<comment type="similarity">
    <text evidence="1">Belongs to the RecJ family.</text>
</comment>
<organism evidence="10 11">
    <name type="scientific">Caldicellulosiruptor morganii</name>
    <dbReference type="NCBI Taxonomy" id="1387555"/>
    <lineage>
        <taxon>Bacteria</taxon>
        <taxon>Bacillati</taxon>
        <taxon>Bacillota</taxon>
        <taxon>Bacillota incertae sedis</taxon>
        <taxon>Caldicellulosiruptorales</taxon>
        <taxon>Caldicellulosiruptoraceae</taxon>
        <taxon>Caldicellulosiruptor</taxon>
    </lineage>
</organism>
<dbReference type="PANTHER" id="PTHR30255:SF2">
    <property type="entry name" value="SINGLE-STRANDED-DNA-SPECIFIC EXONUCLEASE RECJ"/>
    <property type="match status" value="1"/>
</dbReference>
<sequence>MIFQKKRWVLKECADTDNFDIVINGKKIKPQIIQVLKNRGITQKEDIEKFLEPAVKNLYSPFLLNDMKEAVRIIRSAILSKKRVLIYGDYDCDGVTSTYLLYSNLSRFLPAGYYIPNRFKDGYGLNLDILKRLENTFDLLITVDTGISAIGEIEYLKQKGKMVIVTDHHEPKDRLPAADAIVNPKRHDSTYPFRDLAGVGVAFKLLHALKLSGLEIKLSEYLDIVAIGTIADVMPLVDENRIFAKYGLKLLKYTKNIGLKKLIEVAGLSSKEELKPFDVSFIIGPRLNAAGRISDANLAMSLLLSDSLAEAEKIARRLDEENRKRQEIEEKTIKEAQKIITLNKDILRKKIFVLSSQSWHPGVVGIASSKITEKYHRPSLLFTFTDEGILKGSGRSIKGFNLFEALKNCSDILLRFGGHEHAAGLSLVSDNFEKLDEILNSIAQDYHFMIFKPAVEIDLVLNLNEIDDDLIDQIYLLEPFGVGNPEPTFLIKNILVENFRFMGEDNKYYKFFTGNGTKYDVVCFSRSEDEDELVTMKKVDIVCKLEKNIFNSTRRNQFNLIDICENVSFGVIKDLYNNLRAIRRRGCSFEKFETEVCNLSDLVDKKCIFTAFYPHIVLDFLKFLKGEDVQNDVFRFLNEQGRIVQHQSSLKEVYFDDIFAPRIDKIEAIKQDFDVIVALDIPSYQLVKNLYQDAKVLLFDMDQKFKDFDLQINREVVDIYKTLRNCEFISYNFSGINELDPFRKVVKLLFILSMFEEKNLISLELTHEGVEAKEFYELTEKVNLKQTSIYNFYQIIKKA</sequence>
<evidence type="ECO:0000256" key="4">
    <source>
        <dbReference type="ARBA" id="ARBA00022801"/>
    </source>
</evidence>
<keyword evidence="11" id="KW-1185">Reference proteome</keyword>
<feature type="coiled-coil region" evidence="6">
    <location>
        <begin position="304"/>
        <end position="338"/>
    </location>
</feature>
<dbReference type="InterPro" id="IPR038763">
    <property type="entry name" value="DHH_sf"/>
</dbReference>
<evidence type="ECO:0000259" key="7">
    <source>
        <dbReference type="Pfam" id="PF01368"/>
    </source>
</evidence>
<evidence type="ECO:0000256" key="5">
    <source>
        <dbReference type="ARBA" id="ARBA00022839"/>
    </source>
</evidence>
<feature type="domain" description="DDH" evidence="7">
    <location>
        <begin position="83"/>
        <end position="229"/>
    </location>
</feature>
<feature type="domain" description="RecJ OB" evidence="9">
    <location>
        <begin position="457"/>
        <end position="562"/>
    </location>
</feature>
<dbReference type="Gene3D" id="3.90.1640.30">
    <property type="match status" value="1"/>
</dbReference>
<evidence type="ECO:0000256" key="1">
    <source>
        <dbReference type="ARBA" id="ARBA00005915"/>
    </source>
</evidence>
<dbReference type="Gene3D" id="3.10.310.30">
    <property type="match status" value="1"/>
</dbReference>
<dbReference type="GO" id="GO:0004527">
    <property type="term" value="F:exonuclease activity"/>
    <property type="evidence" value="ECO:0007669"/>
    <property type="project" value="UniProtKB-KW"/>
</dbReference>
<dbReference type="Pfam" id="PF01368">
    <property type="entry name" value="DHH"/>
    <property type="match status" value="1"/>
</dbReference>
<evidence type="ECO:0000256" key="6">
    <source>
        <dbReference type="SAM" id="Coils"/>
    </source>
</evidence>
<evidence type="ECO:0000313" key="11">
    <source>
        <dbReference type="Proteomes" id="UP001164909"/>
    </source>
</evidence>
<evidence type="ECO:0000259" key="9">
    <source>
        <dbReference type="Pfam" id="PF17768"/>
    </source>
</evidence>
<dbReference type="NCBIfam" id="TIGR00644">
    <property type="entry name" value="recJ"/>
    <property type="match status" value="1"/>
</dbReference>
<dbReference type="Proteomes" id="UP001164909">
    <property type="component" value="Chromosome"/>
</dbReference>
<reference evidence="10" key="1">
    <citation type="submission" date="2022-12" db="EMBL/GenBank/DDBJ databases">
        <authorList>
            <person name="Bing R.G."/>
            <person name="Willard D.J."/>
            <person name="Manesh M.J.H."/>
            <person name="Laemthong T."/>
            <person name="Crosby J.R."/>
            <person name="Kelly R.M."/>
        </authorList>
    </citation>
    <scope>NUCLEOTIDE SEQUENCE</scope>
    <source>
        <strain evidence="10">DSM 8990</strain>
    </source>
</reference>
<dbReference type="InterPro" id="IPR004610">
    <property type="entry name" value="RecJ"/>
</dbReference>
<evidence type="ECO:0000256" key="2">
    <source>
        <dbReference type="ARBA" id="ARBA00019841"/>
    </source>
</evidence>
<dbReference type="InterPro" id="IPR041122">
    <property type="entry name" value="RecJ_OB"/>
</dbReference>
<dbReference type="Pfam" id="PF17768">
    <property type="entry name" value="RecJ_OB"/>
    <property type="match status" value="1"/>
</dbReference>
<dbReference type="InterPro" id="IPR003156">
    <property type="entry name" value="DHHA1_dom"/>
</dbReference>
<protein>
    <recommendedName>
        <fullName evidence="2">Single-stranded-DNA-specific exonuclease RecJ</fullName>
    </recommendedName>
</protein>
<evidence type="ECO:0000259" key="8">
    <source>
        <dbReference type="Pfam" id="PF02272"/>
    </source>
</evidence>
<gene>
    <name evidence="10" type="primary">recJ</name>
    <name evidence="10" type="ORF">OTK00_000541</name>
</gene>
<dbReference type="RefSeq" id="WP_045170334.1">
    <property type="nucleotide sequence ID" value="NZ_CP113865.1"/>
</dbReference>
<dbReference type="SUPFAM" id="SSF64182">
    <property type="entry name" value="DHH phosphoesterases"/>
    <property type="match status" value="1"/>
</dbReference>
<proteinExistence type="inferred from homology"/>
<dbReference type="InterPro" id="IPR051673">
    <property type="entry name" value="SSDNA_exonuclease_RecJ"/>
</dbReference>
<keyword evidence="4" id="KW-0378">Hydrolase</keyword>
<dbReference type="InterPro" id="IPR001667">
    <property type="entry name" value="DDH_dom"/>
</dbReference>
<dbReference type="PANTHER" id="PTHR30255">
    <property type="entry name" value="SINGLE-STRANDED-DNA-SPECIFIC EXONUCLEASE RECJ"/>
    <property type="match status" value="1"/>
</dbReference>
<dbReference type="EMBL" id="CP113865">
    <property type="protein sequence ID" value="WAM34356.1"/>
    <property type="molecule type" value="Genomic_DNA"/>
</dbReference>
<dbReference type="Pfam" id="PF02272">
    <property type="entry name" value="DHHA1"/>
    <property type="match status" value="1"/>
</dbReference>
<keyword evidence="3" id="KW-0540">Nuclease</keyword>
<keyword evidence="6" id="KW-0175">Coiled coil</keyword>
<name>A0ABY7BRT7_9FIRM</name>
<feature type="domain" description="DHHA1" evidence="8">
    <location>
        <begin position="350"/>
        <end position="443"/>
    </location>
</feature>
<evidence type="ECO:0000256" key="3">
    <source>
        <dbReference type="ARBA" id="ARBA00022722"/>
    </source>
</evidence>
<keyword evidence="5 10" id="KW-0269">Exonuclease</keyword>
<evidence type="ECO:0000313" key="10">
    <source>
        <dbReference type="EMBL" id="WAM34356.1"/>
    </source>
</evidence>